<sequence length="449" mass="48681">MTVAARIAAHTHVQGLGLDADGRVIPGTATGLVGQAAAREAAGLLMDLVRAKKLAGKAALLAGPPGTGKTAIAFALSRDLGSRVPFCALSAAEVYSQEVKKTEILTECFRRAIGLRIREVKDVYEGEVLELSVEETENPHGGFAKAMSAVVVVLKTSAGTKTLKLAPQIHEGLQAQRVNVGDVIYIQAQTGYVKRLGRCDAYAAEVDLDTEEFVPLPKGEVFKSKEVVQDLTLHDLDVANSKPQGASSDIATVISQYLTPRKTEITDRLRREVDKIVDKYITDGLAELSPGVVFIDEAHMLDLECFAFLNRAVESEHAPVLILATNRGVCRVRGALDITSPHGIPVDFLDRLLIIKTVPYTVEEAITIIGIRARTEKTELTPDALQRLGEIGSNTSLRYANQLLGPAAIIARTQQREQVTKEDVDEADSLFLDAKASAQRLIREKQWFA</sequence>
<dbReference type="InterPro" id="IPR041048">
    <property type="entry name" value="RuvB-like_C"/>
</dbReference>
<dbReference type="GO" id="GO:0005524">
    <property type="term" value="F:ATP binding"/>
    <property type="evidence" value="ECO:0007669"/>
    <property type="project" value="UniProtKB-KW"/>
</dbReference>
<keyword evidence="3 8" id="KW-0547">Nucleotide-binding</keyword>
<comment type="caution">
    <text evidence="10">The sequence shown here is derived from an EMBL/GenBank/DDBJ whole genome shotgun (WGS) entry which is preliminary data.</text>
</comment>
<feature type="domain" description="AAA+ ATPase" evidence="9">
    <location>
        <begin position="55"/>
        <end position="359"/>
    </location>
</feature>
<keyword evidence="6 8" id="KW-0067">ATP-binding</keyword>
<protein>
    <recommendedName>
        <fullName evidence="8">RuvB-like helicase</fullName>
        <ecNumber evidence="8">3.6.4.12</ecNumber>
    </recommendedName>
</protein>
<comment type="subcellular location">
    <subcellularLocation>
        <location evidence="1">Nucleus</location>
    </subcellularLocation>
</comment>
<dbReference type="SUPFAM" id="SSF52540">
    <property type="entry name" value="P-loop containing nucleoside triphosphate hydrolases"/>
    <property type="match status" value="1"/>
</dbReference>
<evidence type="ECO:0000256" key="6">
    <source>
        <dbReference type="ARBA" id="ARBA00022840"/>
    </source>
</evidence>
<dbReference type="eggNOG" id="KOG1942">
    <property type="taxonomic scope" value="Eukaryota"/>
</dbReference>
<evidence type="ECO:0000256" key="5">
    <source>
        <dbReference type="ARBA" id="ARBA00022806"/>
    </source>
</evidence>
<organism evidence="10 11">
    <name type="scientific">Gregarina niphandrodes</name>
    <name type="common">Septate eugregarine</name>
    <dbReference type="NCBI Taxonomy" id="110365"/>
    <lineage>
        <taxon>Eukaryota</taxon>
        <taxon>Sar</taxon>
        <taxon>Alveolata</taxon>
        <taxon>Apicomplexa</taxon>
        <taxon>Conoidasida</taxon>
        <taxon>Gregarinasina</taxon>
        <taxon>Eugregarinorida</taxon>
        <taxon>Gregarinidae</taxon>
        <taxon>Gregarina</taxon>
    </lineage>
</organism>
<name>A0A023B2Y1_GRENI</name>
<comment type="catalytic activity">
    <reaction evidence="8">
        <text>ATP + H2O = ADP + phosphate + H(+)</text>
        <dbReference type="Rhea" id="RHEA:13065"/>
        <dbReference type="ChEBI" id="CHEBI:15377"/>
        <dbReference type="ChEBI" id="CHEBI:15378"/>
        <dbReference type="ChEBI" id="CHEBI:30616"/>
        <dbReference type="ChEBI" id="CHEBI:43474"/>
        <dbReference type="ChEBI" id="CHEBI:456216"/>
        <dbReference type="EC" id="3.6.4.12"/>
    </reaction>
</comment>
<dbReference type="VEuPathDB" id="CryptoDB:GNI_115090"/>
<comment type="similarity">
    <text evidence="2 8">Belongs to the RuvB family.</text>
</comment>
<keyword evidence="4 8" id="KW-0378">Hydrolase</keyword>
<dbReference type="SMART" id="SM00382">
    <property type="entry name" value="AAA"/>
    <property type="match status" value="1"/>
</dbReference>
<dbReference type="GO" id="GO:0003678">
    <property type="term" value="F:DNA helicase activity"/>
    <property type="evidence" value="ECO:0007669"/>
    <property type="project" value="UniProtKB-EC"/>
</dbReference>
<evidence type="ECO:0000259" key="9">
    <source>
        <dbReference type="SMART" id="SM00382"/>
    </source>
</evidence>
<dbReference type="EMBL" id="AFNH02000857">
    <property type="protein sequence ID" value="EZG55280.1"/>
    <property type="molecule type" value="Genomic_DNA"/>
</dbReference>
<dbReference type="Proteomes" id="UP000019763">
    <property type="component" value="Unassembled WGS sequence"/>
</dbReference>
<dbReference type="InterPro" id="IPR027417">
    <property type="entry name" value="P-loop_NTPase"/>
</dbReference>
<evidence type="ECO:0000256" key="1">
    <source>
        <dbReference type="ARBA" id="ARBA00004123"/>
    </source>
</evidence>
<dbReference type="InterPro" id="IPR010339">
    <property type="entry name" value="TIP49_P-loop"/>
</dbReference>
<keyword evidence="8" id="KW-0805">Transcription regulation</keyword>
<evidence type="ECO:0000256" key="7">
    <source>
        <dbReference type="ARBA" id="ARBA00023242"/>
    </source>
</evidence>
<keyword evidence="5 8" id="KW-0347">Helicase</keyword>
<dbReference type="OMA" id="AMGICGQ"/>
<dbReference type="GO" id="GO:0016887">
    <property type="term" value="F:ATP hydrolysis activity"/>
    <property type="evidence" value="ECO:0007669"/>
    <property type="project" value="RHEA"/>
</dbReference>
<dbReference type="GO" id="GO:0005634">
    <property type="term" value="C:nucleus"/>
    <property type="evidence" value="ECO:0007669"/>
    <property type="project" value="UniProtKB-SubCell"/>
</dbReference>
<evidence type="ECO:0000256" key="4">
    <source>
        <dbReference type="ARBA" id="ARBA00022801"/>
    </source>
</evidence>
<gene>
    <name evidence="10" type="ORF">GNI_115090</name>
</gene>
<dbReference type="GeneID" id="22914080"/>
<dbReference type="PANTHER" id="PTHR11093">
    <property type="entry name" value="RUVB-RELATED REPTIN AND PONTIN"/>
    <property type="match status" value="1"/>
</dbReference>
<dbReference type="Pfam" id="PF06068">
    <property type="entry name" value="TIP49"/>
    <property type="match status" value="1"/>
</dbReference>
<proteinExistence type="inferred from homology"/>
<dbReference type="OrthoDB" id="10060499at2759"/>
<dbReference type="Gene3D" id="1.10.8.60">
    <property type="match status" value="1"/>
</dbReference>
<reference evidence="10" key="1">
    <citation type="submission" date="2013-12" db="EMBL/GenBank/DDBJ databases">
        <authorList>
            <person name="Omoto C.K."/>
            <person name="Sibley D."/>
            <person name="Venepally P."/>
            <person name="Hadjithomas M."/>
            <person name="Karamycheva S."/>
            <person name="Brunk B."/>
            <person name="Roos D."/>
            <person name="Caler E."/>
            <person name="Lorenzi H."/>
        </authorList>
    </citation>
    <scope>NUCLEOTIDE SEQUENCE</scope>
</reference>
<dbReference type="FunFam" id="2.40.50.360:FF:000001">
    <property type="entry name" value="RuvB-like helicase"/>
    <property type="match status" value="1"/>
</dbReference>
<dbReference type="InterPro" id="IPR027238">
    <property type="entry name" value="RuvB-like"/>
</dbReference>
<keyword evidence="11" id="KW-1185">Reference proteome</keyword>
<dbReference type="Gene3D" id="3.40.50.300">
    <property type="entry name" value="P-loop containing nucleotide triphosphate hydrolases"/>
    <property type="match status" value="1"/>
</dbReference>
<accession>A0A023B2Y1</accession>
<evidence type="ECO:0000313" key="11">
    <source>
        <dbReference type="Proteomes" id="UP000019763"/>
    </source>
</evidence>
<dbReference type="Pfam" id="PF17856">
    <property type="entry name" value="TIP49_C"/>
    <property type="match status" value="1"/>
</dbReference>
<dbReference type="AlphaFoldDB" id="A0A023B2Y1"/>
<dbReference type="InterPro" id="IPR042487">
    <property type="entry name" value="RuvBL1/2_DNA/RNA_bd_dom"/>
</dbReference>
<dbReference type="EC" id="3.6.4.12" evidence="8"/>
<evidence type="ECO:0000256" key="2">
    <source>
        <dbReference type="ARBA" id="ARBA00007519"/>
    </source>
</evidence>
<keyword evidence="8" id="KW-0804">Transcription</keyword>
<keyword evidence="7 8" id="KW-0539">Nucleus</keyword>
<evidence type="ECO:0000256" key="8">
    <source>
        <dbReference type="RuleBase" id="RU363048"/>
    </source>
</evidence>
<dbReference type="Gene3D" id="2.40.50.360">
    <property type="entry name" value="RuvB-like helicase, domain II"/>
    <property type="match status" value="1"/>
</dbReference>
<dbReference type="RefSeq" id="XP_011131659.1">
    <property type="nucleotide sequence ID" value="XM_011133357.1"/>
</dbReference>
<evidence type="ECO:0000256" key="3">
    <source>
        <dbReference type="ARBA" id="ARBA00022741"/>
    </source>
</evidence>
<evidence type="ECO:0000313" key="10">
    <source>
        <dbReference type="EMBL" id="EZG55280.1"/>
    </source>
</evidence>
<dbReference type="InterPro" id="IPR003593">
    <property type="entry name" value="AAA+_ATPase"/>
</dbReference>
<dbReference type="FunFam" id="1.10.8.60:FF:000010">
    <property type="entry name" value="RuvB-like helicase"/>
    <property type="match status" value="1"/>
</dbReference>